<dbReference type="InterPro" id="IPR005021">
    <property type="entry name" value="Terminase_largesu-like"/>
</dbReference>
<evidence type="ECO:0000313" key="4">
    <source>
        <dbReference type="Proteomes" id="UP000217154"/>
    </source>
</evidence>
<dbReference type="GO" id="GO:0004519">
    <property type="term" value="F:endonuclease activity"/>
    <property type="evidence" value="ECO:0007669"/>
    <property type="project" value="InterPro"/>
</dbReference>
<protein>
    <submittedName>
        <fullName evidence="3">Phage terminase small subunit P27 family</fullName>
    </submittedName>
</protein>
<name>A0A250DJY3_9BURK</name>
<evidence type="ECO:0000313" key="3">
    <source>
        <dbReference type="EMBL" id="ATA54574.1"/>
    </source>
</evidence>
<dbReference type="InterPro" id="IPR027417">
    <property type="entry name" value="P-loop_NTPase"/>
</dbReference>
<dbReference type="PANTHER" id="PTHR41287:SF1">
    <property type="entry name" value="PROTEIN YMFN"/>
    <property type="match status" value="1"/>
</dbReference>
<dbReference type="InterPro" id="IPR046462">
    <property type="entry name" value="TerL_nuclease"/>
</dbReference>
<dbReference type="Pfam" id="PF20441">
    <property type="entry name" value="TerL_nuclease"/>
    <property type="match status" value="1"/>
</dbReference>
<accession>A0A250DJY3</accession>
<feature type="domain" description="Terminase large subunit-like endonuclease" evidence="2">
    <location>
        <begin position="261"/>
        <end position="545"/>
    </location>
</feature>
<evidence type="ECO:0000259" key="2">
    <source>
        <dbReference type="Pfam" id="PF20441"/>
    </source>
</evidence>
<dbReference type="Pfam" id="PF03354">
    <property type="entry name" value="TerL_ATPase"/>
    <property type="match status" value="1"/>
</dbReference>
<gene>
    <name evidence="3" type="ORF">CKY39_16175</name>
</gene>
<dbReference type="EMBL" id="CP023284">
    <property type="protein sequence ID" value="ATA54574.1"/>
    <property type="molecule type" value="Genomic_DNA"/>
</dbReference>
<reference evidence="3 4" key="1">
    <citation type="submission" date="2017-09" db="EMBL/GenBank/DDBJ databases">
        <title>The diverse metabolic capabilities of V. boronicumulans make it an excellent choice for continued studies on novel biodegradation.</title>
        <authorList>
            <person name="Sun S."/>
        </authorList>
    </citation>
    <scope>NUCLEOTIDE SEQUENCE [LARGE SCALE GENOMIC DNA]</scope>
    <source>
        <strain evidence="3 4">J1</strain>
    </source>
</reference>
<dbReference type="InterPro" id="IPR046461">
    <property type="entry name" value="TerL_ATPase"/>
</dbReference>
<dbReference type="Gene3D" id="3.40.50.300">
    <property type="entry name" value="P-loop containing nucleotide triphosphate hydrolases"/>
    <property type="match status" value="1"/>
</dbReference>
<proteinExistence type="predicted"/>
<dbReference type="KEGG" id="vbo:CKY39_16175"/>
<organism evidence="3 4">
    <name type="scientific">Variovorax boronicumulans</name>
    <dbReference type="NCBI Taxonomy" id="436515"/>
    <lineage>
        <taxon>Bacteria</taxon>
        <taxon>Pseudomonadati</taxon>
        <taxon>Pseudomonadota</taxon>
        <taxon>Betaproteobacteria</taxon>
        <taxon>Burkholderiales</taxon>
        <taxon>Comamonadaceae</taxon>
        <taxon>Variovorax</taxon>
    </lineage>
</organism>
<dbReference type="AlphaFoldDB" id="A0A250DJY3"/>
<sequence length="560" mass="62393">MGAADPLVVDATTSYALRVASGEIVAGPYVRLAAARHLSDLEKGPARGLVWRPEKAAHAIQFIECLRHYQGATAGKLFILSDWQRFLVGSLFGWYTVEEQRRFRIAYVEIAKGNGKTPLGAAIALYALVADGEAGAEVYSAATSKDQAQICFNDAKEFVRSCRPLLNRLSLGLANIGYLQTSSYFRPVSAEGRGLDGKRPHVVIVDELHEHPNATVVEKMRAGTKGRTRALILEITNSGYDETTVCFEHHDYSIKVLQGVIENDSWFAFIAALDKGEDPFKDPTCWPKANPNLGVSVTRQYLEEQVREGKDLPSKRNLVLRLNFCRWTEASESWVDLDHWDQCAEPVQTSALKHRACYGGLDLASVSDFTAFSLVFPPVEPGERWKLLLKLYLPEAAVKKLREKGRLPIDQWIADELVTVTPGNVTDYGFVKRDIKALREEYDVKEIAYDRFNSSQLVTDLQDDGALMVGFGQGYASMSGPIKELERLYMGHQFAHGGHKVLRWMATNVVATKDAAENIKFDRARSTEKIDGMQSTAMALGRAIAPHEEEEGESFWEAEN</sequence>
<dbReference type="PANTHER" id="PTHR41287">
    <property type="match status" value="1"/>
</dbReference>
<feature type="domain" description="Terminase large subunit-like ATPase" evidence="1">
    <location>
        <begin position="82"/>
        <end position="252"/>
    </location>
</feature>
<evidence type="ECO:0000259" key="1">
    <source>
        <dbReference type="Pfam" id="PF03354"/>
    </source>
</evidence>
<dbReference type="Proteomes" id="UP000217154">
    <property type="component" value="Chromosome"/>
</dbReference>